<accession>A0A6A6H307</accession>
<reference evidence="1" key="1">
    <citation type="journal article" date="2020" name="Stud. Mycol.">
        <title>101 Dothideomycetes genomes: a test case for predicting lifestyles and emergence of pathogens.</title>
        <authorList>
            <person name="Haridas S."/>
            <person name="Albert R."/>
            <person name="Binder M."/>
            <person name="Bloem J."/>
            <person name="Labutti K."/>
            <person name="Salamov A."/>
            <person name="Andreopoulos B."/>
            <person name="Baker S."/>
            <person name="Barry K."/>
            <person name="Bills G."/>
            <person name="Bluhm B."/>
            <person name="Cannon C."/>
            <person name="Castanera R."/>
            <person name="Culley D."/>
            <person name="Daum C."/>
            <person name="Ezra D."/>
            <person name="Gonzalez J."/>
            <person name="Henrissat B."/>
            <person name="Kuo A."/>
            <person name="Liang C."/>
            <person name="Lipzen A."/>
            <person name="Lutzoni F."/>
            <person name="Magnuson J."/>
            <person name="Mondo S."/>
            <person name="Nolan M."/>
            <person name="Ohm R."/>
            <person name="Pangilinan J."/>
            <person name="Park H.-J."/>
            <person name="Ramirez L."/>
            <person name="Alfaro M."/>
            <person name="Sun H."/>
            <person name="Tritt A."/>
            <person name="Yoshinaga Y."/>
            <person name="Zwiers L.-H."/>
            <person name="Turgeon B."/>
            <person name="Goodwin S."/>
            <person name="Spatafora J."/>
            <person name="Crous P."/>
            <person name="Grigoriev I."/>
        </authorList>
    </citation>
    <scope>NUCLEOTIDE SEQUENCE</scope>
    <source>
        <strain evidence="1">Tuck. ex Michener</strain>
    </source>
</reference>
<name>A0A6A6H307_VIRVR</name>
<evidence type="ECO:0000313" key="2">
    <source>
        <dbReference type="Proteomes" id="UP000800092"/>
    </source>
</evidence>
<keyword evidence="2" id="KW-1185">Reference proteome</keyword>
<proteinExistence type="predicted"/>
<organism evidence="1 2">
    <name type="scientific">Viridothelium virens</name>
    <name type="common">Speckled blister lichen</name>
    <name type="synonym">Trypethelium virens</name>
    <dbReference type="NCBI Taxonomy" id="1048519"/>
    <lineage>
        <taxon>Eukaryota</taxon>
        <taxon>Fungi</taxon>
        <taxon>Dikarya</taxon>
        <taxon>Ascomycota</taxon>
        <taxon>Pezizomycotina</taxon>
        <taxon>Dothideomycetes</taxon>
        <taxon>Dothideomycetes incertae sedis</taxon>
        <taxon>Trypetheliales</taxon>
        <taxon>Trypetheliaceae</taxon>
        <taxon>Viridothelium</taxon>
    </lineage>
</organism>
<sequence>MGWVWTLESHCAFPILYIAFSIRFSFLPNPQNMFLLFCSILNAGRIAALQSSVHVKHKHKHSLEESQSQSLHYLKPFNYCSISEVSGGLLNPTVGTPSFK</sequence>
<dbReference type="AlphaFoldDB" id="A0A6A6H307"/>
<dbReference type="EMBL" id="ML991815">
    <property type="protein sequence ID" value="KAF2232476.1"/>
    <property type="molecule type" value="Genomic_DNA"/>
</dbReference>
<protein>
    <submittedName>
        <fullName evidence="1">Uncharacterized protein</fullName>
    </submittedName>
</protein>
<gene>
    <name evidence="1" type="ORF">EV356DRAFT_248584</name>
</gene>
<evidence type="ECO:0000313" key="1">
    <source>
        <dbReference type="EMBL" id="KAF2232476.1"/>
    </source>
</evidence>
<dbReference type="Proteomes" id="UP000800092">
    <property type="component" value="Unassembled WGS sequence"/>
</dbReference>